<keyword evidence="2" id="KW-1185">Reference proteome</keyword>
<dbReference type="AlphaFoldDB" id="A0A401ZWM8"/>
<dbReference type="RefSeq" id="WP_126579013.1">
    <property type="nucleotide sequence ID" value="NZ_BIFR01000001.1"/>
</dbReference>
<name>A0A401ZWM8_9CHLR</name>
<accession>A0A401ZWM8</accession>
<protein>
    <submittedName>
        <fullName evidence="1">Uncharacterized protein</fullName>
    </submittedName>
</protein>
<dbReference type="Proteomes" id="UP000287352">
    <property type="component" value="Unassembled WGS sequence"/>
</dbReference>
<evidence type="ECO:0000313" key="2">
    <source>
        <dbReference type="Proteomes" id="UP000287352"/>
    </source>
</evidence>
<gene>
    <name evidence="1" type="ORF">KTT_11440</name>
</gene>
<dbReference type="EMBL" id="BIFR01000001">
    <property type="protein sequence ID" value="GCE11285.1"/>
    <property type="molecule type" value="Genomic_DNA"/>
</dbReference>
<proteinExistence type="predicted"/>
<reference evidence="2" key="1">
    <citation type="submission" date="2018-12" db="EMBL/GenBank/DDBJ databases">
        <title>Tengunoibacter tsumagoiensis gen. nov., sp. nov., Dictyobacter kobayashii sp. nov., D. alpinus sp. nov., and D. joshuensis sp. nov. and description of Dictyobacteraceae fam. nov. within the order Ktedonobacterales isolated from Tengu-no-mugimeshi.</title>
        <authorList>
            <person name="Wang C.M."/>
            <person name="Zheng Y."/>
            <person name="Sakai Y."/>
            <person name="Toyoda A."/>
            <person name="Minakuchi Y."/>
            <person name="Abe K."/>
            <person name="Yokota A."/>
            <person name="Yabe S."/>
        </authorList>
    </citation>
    <scope>NUCLEOTIDE SEQUENCE [LARGE SCALE GENOMIC DNA]</scope>
    <source>
        <strain evidence="2">Uno3</strain>
    </source>
</reference>
<evidence type="ECO:0000313" key="1">
    <source>
        <dbReference type="EMBL" id="GCE11285.1"/>
    </source>
</evidence>
<sequence>MNKTPLRFTREELALLQQALHLSSLPGLPDNLLASLPEEQQAQIIQAADHSLRARTLVGWNSAGERVIDDRLQALFHDYARPDATLFVDTLVAGKRQLPFLYVFARALYEQCQPEPAVYQLRLFSYYHELLQRLTPVISLRSAQRFEELSGEITQSLLTEGVKIAQQNREKASALFATSLPDKLAETLARAYAEPAEVIQYLARWRPLPSAEQTKPEAALTIILFHQQIFLLEVDNPDQGTNAHVTVKAATPRMLEQAITQILPQVTDRYL</sequence>
<organism evidence="1 2">
    <name type="scientific">Tengunoibacter tsumagoiensis</name>
    <dbReference type="NCBI Taxonomy" id="2014871"/>
    <lineage>
        <taxon>Bacteria</taxon>
        <taxon>Bacillati</taxon>
        <taxon>Chloroflexota</taxon>
        <taxon>Ktedonobacteria</taxon>
        <taxon>Ktedonobacterales</taxon>
        <taxon>Dictyobacteraceae</taxon>
        <taxon>Tengunoibacter</taxon>
    </lineage>
</organism>
<comment type="caution">
    <text evidence="1">The sequence shown here is derived from an EMBL/GenBank/DDBJ whole genome shotgun (WGS) entry which is preliminary data.</text>
</comment>